<organism evidence="1 2">
    <name type="scientific">Racocetra persica</name>
    <dbReference type="NCBI Taxonomy" id="160502"/>
    <lineage>
        <taxon>Eukaryota</taxon>
        <taxon>Fungi</taxon>
        <taxon>Fungi incertae sedis</taxon>
        <taxon>Mucoromycota</taxon>
        <taxon>Glomeromycotina</taxon>
        <taxon>Glomeromycetes</taxon>
        <taxon>Diversisporales</taxon>
        <taxon>Gigasporaceae</taxon>
        <taxon>Racocetra</taxon>
    </lineage>
</organism>
<protein>
    <submittedName>
        <fullName evidence="1">4117_t:CDS:1</fullName>
    </submittedName>
</protein>
<accession>A0ACA9KKU0</accession>
<proteinExistence type="predicted"/>
<evidence type="ECO:0000313" key="2">
    <source>
        <dbReference type="Proteomes" id="UP000789920"/>
    </source>
</evidence>
<reference evidence="1" key="1">
    <citation type="submission" date="2021-06" db="EMBL/GenBank/DDBJ databases">
        <authorList>
            <person name="Kallberg Y."/>
            <person name="Tangrot J."/>
            <person name="Rosling A."/>
        </authorList>
    </citation>
    <scope>NUCLEOTIDE SEQUENCE</scope>
    <source>
        <strain evidence="1">MA461A</strain>
    </source>
</reference>
<comment type="caution">
    <text evidence="1">The sequence shown here is derived from an EMBL/GenBank/DDBJ whole genome shotgun (WGS) entry which is preliminary data.</text>
</comment>
<sequence length="415" mass="47700">MKTAQLKMSRAKSFHLRSLYQQHGFKEHNKAYRFFKNLYEYDEREAFLLGKGKFDKASGQRLNGNQQIFRRTDNTYFYRTHEKQVGEVSQPLRLSKNFRLTTNLNPGGLVKLAKKQRKKPALELTFGRRKNRILTHDFQEFLITSLLSFCQKAEFSKIPLEAEQVPKEGGSCDKSVFSHFQTKSVLNFTFAPEQAELAHRFFANLDAYTEEYEAIEAKDFFNPRITDPGEILFISPPKKEKAQRKVMKNTPEKLICSHCGRGIRPGYEEQCDSGNADLPSKSRGGLDTKQPAKPNIFILPNYAKSNRNLKEIHSNLEVNKAKLTSNFSPGRSFNISPFTPPEPKLKNPSIRNFPKFEPEIEIIINEPPELSPTTNQENFSATVPLKQPPNSFDPEQYLAQFRARLSGGDQEHEEE</sequence>
<name>A0ACA9KKU0_9GLOM</name>
<gene>
    <name evidence="1" type="ORF">RPERSI_LOCUS939</name>
</gene>
<dbReference type="Proteomes" id="UP000789920">
    <property type="component" value="Unassembled WGS sequence"/>
</dbReference>
<keyword evidence="2" id="KW-1185">Reference proteome</keyword>
<dbReference type="EMBL" id="CAJVQC010000759">
    <property type="protein sequence ID" value="CAG8479901.1"/>
    <property type="molecule type" value="Genomic_DNA"/>
</dbReference>
<evidence type="ECO:0000313" key="1">
    <source>
        <dbReference type="EMBL" id="CAG8479901.1"/>
    </source>
</evidence>
<feature type="non-terminal residue" evidence="1">
    <location>
        <position position="415"/>
    </location>
</feature>